<dbReference type="Proteomes" id="UP001501752">
    <property type="component" value="Unassembled WGS sequence"/>
</dbReference>
<dbReference type="EMBL" id="BAABIS010000001">
    <property type="protein sequence ID" value="GAA4839161.1"/>
    <property type="molecule type" value="Genomic_DNA"/>
</dbReference>
<organism evidence="1 2">
    <name type="scientific">Kitasatospora terrestris</name>
    <dbReference type="NCBI Taxonomy" id="258051"/>
    <lineage>
        <taxon>Bacteria</taxon>
        <taxon>Bacillati</taxon>
        <taxon>Actinomycetota</taxon>
        <taxon>Actinomycetes</taxon>
        <taxon>Kitasatosporales</taxon>
        <taxon>Streptomycetaceae</taxon>
        <taxon>Kitasatospora</taxon>
    </lineage>
</organism>
<evidence type="ECO:0000313" key="1">
    <source>
        <dbReference type="EMBL" id="GAA4839161.1"/>
    </source>
</evidence>
<name>A0ABP9DDG5_9ACTN</name>
<sequence>MVVERPDGATDSGRFFAFRLAGSLEAVEFECRPAGRSPYVVSDEYSWMQVDNPVAAAEAVLSLLRT</sequence>
<evidence type="ECO:0000313" key="2">
    <source>
        <dbReference type="Proteomes" id="UP001501752"/>
    </source>
</evidence>
<reference evidence="2" key="1">
    <citation type="journal article" date="2019" name="Int. J. Syst. Evol. Microbiol.">
        <title>The Global Catalogue of Microorganisms (GCM) 10K type strain sequencing project: providing services to taxonomists for standard genome sequencing and annotation.</title>
        <authorList>
            <consortium name="The Broad Institute Genomics Platform"/>
            <consortium name="The Broad Institute Genome Sequencing Center for Infectious Disease"/>
            <person name="Wu L."/>
            <person name="Ma J."/>
        </authorList>
    </citation>
    <scope>NUCLEOTIDE SEQUENCE [LARGE SCALE GENOMIC DNA]</scope>
    <source>
        <strain evidence="2">JCM 13006</strain>
    </source>
</reference>
<comment type="caution">
    <text evidence="1">The sequence shown here is derived from an EMBL/GenBank/DDBJ whole genome shotgun (WGS) entry which is preliminary data.</text>
</comment>
<proteinExistence type="predicted"/>
<accession>A0ABP9DDG5</accession>
<gene>
    <name evidence="1" type="ORF">GCM10023235_13070</name>
</gene>
<protein>
    <submittedName>
        <fullName evidence="1">Uncharacterized protein</fullName>
    </submittedName>
</protein>
<keyword evidence="2" id="KW-1185">Reference proteome</keyword>
<dbReference type="RefSeq" id="WP_345695793.1">
    <property type="nucleotide sequence ID" value="NZ_BAABIS010000001.1"/>
</dbReference>